<dbReference type="PRINTS" id="PR00700">
    <property type="entry name" value="PRTYPHPHTASE"/>
</dbReference>
<evidence type="ECO:0000256" key="5">
    <source>
        <dbReference type="ARBA" id="ARBA00022801"/>
    </source>
</evidence>
<dbReference type="EMBL" id="VOIH02000005">
    <property type="protein sequence ID" value="KAF3447369.1"/>
    <property type="molecule type" value="Genomic_DNA"/>
</dbReference>
<dbReference type="PROSITE" id="PS50055">
    <property type="entry name" value="TYR_PHOSPHATASE_PTP"/>
    <property type="match status" value="1"/>
</dbReference>
<evidence type="ECO:0000313" key="11">
    <source>
        <dbReference type="Proteomes" id="UP000796880"/>
    </source>
</evidence>
<protein>
    <recommendedName>
        <fullName evidence="2">protein-tyrosine-phosphatase</fullName>
        <ecNumber evidence="2">3.1.3.48</ecNumber>
    </recommendedName>
</protein>
<dbReference type="PANTHER" id="PTHR31730">
    <property type="entry name" value="OS01G0873900 PROTEIN"/>
    <property type="match status" value="1"/>
</dbReference>
<dbReference type="InterPro" id="IPR000242">
    <property type="entry name" value="PTP_cat"/>
</dbReference>
<dbReference type="EC" id="3.1.3.48" evidence="2"/>
<evidence type="ECO:0000259" key="9">
    <source>
        <dbReference type="PROSITE" id="PS50056"/>
    </source>
</evidence>
<dbReference type="Gene3D" id="3.90.190.10">
    <property type="entry name" value="Protein tyrosine phosphatase superfamily"/>
    <property type="match status" value="1"/>
</dbReference>
<dbReference type="Pfam" id="PF05003">
    <property type="entry name" value="DUF668"/>
    <property type="match status" value="1"/>
</dbReference>
<keyword evidence="11" id="KW-1185">Reference proteome</keyword>
<dbReference type="InterPro" id="IPR045021">
    <property type="entry name" value="PSI1/2/3"/>
</dbReference>
<dbReference type="InterPro" id="IPR003595">
    <property type="entry name" value="Tyr_Pase_cat"/>
</dbReference>
<proteinExistence type="predicted"/>
<name>A0A8K0H835_9ROSA</name>
<dbReference type="PROSITE" id="PS50056">
    <property type="entry name" value="TYR_PHOSPHATASE_2"/>
    <property type="match status" value="1"/>
</dbReference>
<dbReference type="SMART" id="SM00194">
    <property type="entry name" value="PTPc"/>
    <property type="match status" value="1"/>
</dbReference>
<evidence type="ECO:0000256" key="1">
    <source>
        <dbReference type="ARBA" id="ARBA00004496"/>
    </source>
</evidence>
<evidence type="ECO:0000259" key="8">
    <source>
        <dbReference type="PROSITE" id="PS50055"/>
    </source>
</evidence>
<feature type="region of interest" description="Disordered" evidence="7">
    <location>
        <begin position="354"/>
        <end position="375"/>
    </location>
</feature>
<evidence type="ECO:0000256" key="6">
    <source>
        <dbReference type="ARBA" id="ARBA00022912"/>
    </source>
</evidence>
<dbReference type="InterPro" id="IPR000387">
    <property type="entry name" value="Tyr_Pase_dom"/>
</dbReference>
<dbReference type="SUPFAM" id="SSF52799">
    <property type="entry name" value="(Phosphotyrosine protein) phosphatases II"/>
    <property type="match status" value="1"/>
</dbReference>
<keyword evidence="4" id="KW-0597">Phosphoprotein</keyword>
<dbReference type="InterPro" id="IPR007700">
    <property type="entry name" value="DUF668"/>
</dbReference>
<dbReference type="FunFam" id="3.90.190.10:FF:000045">
    <property type="entry name" value="Tyrosine-protein phosphatase non-receptor type 12"/>
    <property type="match status" value="1"/>
</dbReference>
<organism evidence="10 11">
    <name type="scientific">Rhamnella rubrinervis</name>
    <dbReference type="NCBI Taxonomy" id="2594499"/>
    <lineage>
        <taxon>Eukaryota</taxon>
        <taxon>Viridiplantae</taxon>
        <taxon>Streptophyta</taxon>
        <taxon>Embryophyta</taxon>
        <taxon>Tracheophyta</taxon>
        <taxon>Spermatophyta</taxon>
        <taxon>Magnoliopsida</taxon>
        <taxon>eudicotyledons</taxon>
        <taxon>Gunneridae</taxon>
        <taxon>Pentapetalae</taxon>
        <taxon>rosids</taxon>
        <taxon>fabids</taxon>
        <taxon>Rosales</taxon>
        <taxon>Rhamnaceae</taxon>
        <taxon>rhamnoid group</taxon>
        <taxon>Rhamneae</taxon>
        <taxon>Rhamnella</taxon>
    </lineage>
</organism>
<keyword evidence="3" id="KW-0963">Cytoplasm</keyword>
<dbReference type="GO" id="GO:0005737">
    <property type="term" value="C:cytoplasm"/>
    <property type="evidence" value="ECO:0007669"/>
    <property type="project" value="UniProtKB-SubCell"/>
</dbReference>
<keyword evidence="6" id="KW-0904">Protein phosphatase</keyword>
<evidence type="ECO:0000256" key="4">
    <source>
        <dbReference type="ARBA" id="ARBA00022553"/>
    </source>
</evidence>
<gene>
    <name evidence="10" type="ORF">FNV43_RR12555</name>
</gene>
<evidence type="ECO:0000313" key="10">
    <source>
        <dbReference type="EMBL" id="KAF3447369.1"/>
    </source>
</evidence>
<evidence type="ECO:0000256" key="3">
    <source>
        <dbReference type="ARBA" id="ARBA00022490"/>
    </source>
</evidence>
<dbReference type="Pfam" id="PF00102">
    <property type="entry name" value="Y_phosphatase"/>
    <property type="match status" value="1"/>
</dbReference>
<dbReference type="InterPro" id="IPR029021">
    <property type="entry name" value="Prot-tyrosine_phosphatase-like"/>
</dbReference>
<feature type="domain" description="Tyrosine-protein phosphatase" evidence="8">
    <location>
        <begin position="50"/>
        <end position="320"/>
    </location>
</feature>
<dbReference type="GO" id="GO:0045927">
    <property type="term" value="P:positive regulation of growth"/>
    <property type="evidence" value="ECO:0007669"/>
    <property type="project" value="InterPro"/>
</dbReference>
<dbReference type="GO" id="GO:0004725">
    <property type="term" value="F:protein tyrosine phosphatase activity"/>
    <property type="evidence" value="ECO:0007669"/>
    <property type="project" value="UniProtKB-EC"/>
</dbReference>
<dbReference type="CDD" id="cd17658">
    <property type="entry name" value="PTPc_plant_PTP1"/>
    <property type="match status" value="1"/>
</dbReference>
<comment type="caution">
    <text evidence="10">The sequence shown here is derived from an EMBL/GenBank/DDBJ whole genome shotgun (WGS) entry which is preliminary data.</text>
</comment>
<dbReference type="InterPro" id="IPR016130">
    <property type="entry name" value="Tyr_Pase_AS"/>
</dbReference>
<keyword evidence="5" id="KW-0378">Hydrolase</keyword>
<dbReference type="Proteomes" id="UP000796880">
    <property type="component" value="Unassembled WGS sequence"/>
</dbReference>
<comment type="subcellular location">
    <subcellularLocation>
        <location evidence="1">Cytoplasm</location>
    </subcellularLocation>
</comment>
<dbReference type="PROSITE" id="PS00383">
    <property type="entry name" value="TYR_PHOSPHATASE_1"/>
    <property type="match status" value="1"/>
</dbReference>
<reference evidence="10" key="1">
    <citation type="submission" date="2020-03" db="EMBL/GenBank/DDBJ databases">
        <title>A high-quality chromosome-level genome assembly of a woody plant with both climbing and erect habits, Rhamnella rubrinervis.</title>
        <authorList>
            <person name="Lu Z."/>
            <person name="Yang Y."/>
            <person name="Zhu X."/>
            <person name="Sun Y."/>
        </authorList>
    </citation>
    <scope>NUCLEOTIDE SEQUENCE</scope>
    <source>
        <strain evidence="10">BYM</strain>
        <tissue evidence="10">Leaf</tissue>
    </source>
</reference>
<dbReference type="InterPro" id="IPR021864">
    <property type="entry name" value="DUF3475"/>
</dbReference>
<accession>A0A8K0H835</accession>
<dbReference type="OrthoDB" id="2020544at2759"/>
<dbReference type="AlphaFoldDB" id="A0A8K0H835"/>
<evidence type="ECO:0000256" key="2">
    <source>
        <dbReference type="ARBA" id="ARBA00013064"/>
    </source>
</evidence>
<dbReference type="SMART" id="SM00404">
    <property type="entry name" value="PTPc_motif"/>
    <property type="match status" value="1"/>
</dbReference>
<sequence length="969" mass="108359">MAAAAPIKRSVSSFFSPDSPPRLVLTPDQYKYCSEALRFLKEKLPLHHQIDQEFASLQANRLTPSEMRRNCTVALDSVNVGKNRYTDVLPFDMSRVVLNSCKDYRPSARGYINASFIKTTPDEGISQFIATQGPLPHTYEDFWEMVIQCHCPVVVMLTRLVDNSRMVKCGDYFQAEDGPREFGNICINTKWIRSTDTSLVLRHLEVSDNESEEIPMSVLHIQYPEWPDHGVPEDTAAVREMFTRIHQIPANLGPIVVHCSAGIGRTGTYCTIHNTIQRILKGDMSALNLAKTITIFRSQRIGMVQTLEQYYFCHVAIIDELEDLISGFSSESSSGAVGNLELMDGTFSSDHNWSGALPTKVNNNSTPSPVGDSTDKQLRDPFSFPEVNTAPFGLGSDDINDGIPRLSRALSNKSRSTKSKQVAVAKVSEVSSLLGRAGTAGLGKAVDVLDTLGSSMTNLNINSGFTSGVTTKGNKISILAFEVANTIVKGSNLMQSLSKDNIRHLKEVVLPSEGVQNLISRDMDELLRIAASDKREELKVFSGEVVRFGNRCKDPQWHNLDRYFEKLGSEHTPEKQLKDEAEALMQELTTLVQHTAELYHELHALDRFEQDYRRRHQEEDNSNATQRGDSLAILRAELKSQRKHVKTLKKKSLWSRILEEVMEKLVDIVHFLHLEIHEAFGSADGDTPVKGPQSNHKKLGTAGLALHYANIITQIDTLVSRSSSVPPNTRDALYQGLPPSIKSALRSKLQSFQIKEELTVPQIKAEMEKTLQWLVPIAANTTKAHHGFGWVGEWANTGSEVNRKPAGQTDLLRIETLHHADKEKTETYILELVVWLHHLVSQARAGNGGIRSPVKSPIRSPNQKTIQLSTYKPNCPSPTLTIEDQEMLRDVNKRKLTPGISKSQEFDTVKNRLSKHHRLSKSSSHSPTSETKRDPFPIRRPSSVPIIDFDIDRIKALDVIDRVDTIRSV</sequence>
<feature type="region of interest" description="Disordered" evidence="7">
    <location>
        <begin position="895"/>
        <end position="942"/>
    </location>
</feature>
<evidence type="ECO:0000256" key="7">
    <source>
        <dbReference type="SAM" id="MobiDB-lite"/>
    </source>
</evidence>
<feature type="domain" description="Tyrosine specific protein phosphatases" evidence="9">
    <location>
        <begin position="239"/>
        <end position="311"/>
    </location>
</feature>
<dbReference type="PANTHER" id="PTHR31730:SF32">
    <property type="entry name" value="PROTEIN PSK SIMULATOR 1"/>
    <property type="match status" value="1"/>
</dbReference>
<dbReference type="Pfam" id="PF11961">
    <property type="entry name" value="DUF3475"/>
    <property type="match status" value="1"/>
</dbReference>